<dbReference type="EMBL" id="BCSY01000137">
    <property type="protein sequence ID" value="GAS99849.1"/>
    <property type="molecule type" value="Genomic_DNA"/>
</dbReference>
<organism evidence="9 10">
    <name type="scientific">Mycolicibacterium canariasense</name>
    <name type="common">Mycobacterium canariasense</name>
    <dbReference type="NCBI Taxonomy" id="228230"/>
    <lineage>
        <taxon>Bacteria</taxon>
        <taxon>Bacillati</taxon>
        <taxon>Actinomycetota</taxon>
        <taxon>Actinomycetes</taxon>
        <taxon>Mycobacteriales</taxon>
        <taxon>Mycobacteriaceae</taxon>
        <taxon>Mycolicibacterium</taxon>
    </lineage>
</organism>
<keyword evidence="2" id="KW-0808">Transferase</keyword>
<dbReference type="STRING" id="228230.RMCC_6814"/>
<evidence type="ECO:0000256" key="3">
    <source>
        <dbReference type="ARBA" id="ARBA00022741"/>
    </source>
</evidence>
<sequence>MRGGVAVTGTIAVLADDLSGAAETAAAFLDRGIPVTLCLAAGAVPATGVTVFDLNTRTMTAQDARRVHRATLTRLAPDVLVVKKIDSLLRGNVRAEVDVLAERGPVVVAAALPALRRSVIGGVLHVDGVPLHRTDAWAAESGAPPRSLAELLGPHVTVRDATSDADLDTIVRSVAPGTQLVGTSALAAALARTLPEQAPALACRAPSAGLLAVIGTAHPHAAEQVRRLVGTGVRHVPLAAGDLLSGAADPADVCRALEAGPAVVTVDGEVRPEHASELSCVIGRLVASALPALGARRPDLILTGGETARAVVDALGLTDLRPIHQVHHGAVVSVASDGRSVATRPGSFGDGDSLVAIADYLASPQHVHPQLKDNS</sequence>
<feature type="domain" description="Four-carbon acid sugar kinase nucleotide binding" evidence="8">
    <location>
        <begin position="211"/>
        <end position="354"/>
    </location>
</feature>
<evidence type="ECO:0000256" key="1">
    <source>
        <dbReference type="ARBA" id="ARBA00005715"/>
    </source>
</evidence>
<keyword evidence="10" id="KW-1185">Reference proteome</keyword>
<dbReference type="GO" id="GO:0016301">
    <property type="term" value="F:kinase activity"/>
    <property type="evidence" value="ECO:0007669"/>
    <property type="project" value="UniProtKB-KW"/>
</dbReference>
<evidence type="ECO:0000256" key="5">
    <source>
        <dbReference type="ARBA" id="ARBA00022840"/>
    </source>
</evidence>
<evidence type="ECO:0000259" key="8">
    <source>
        <dbReference type="Pfam" id="PF17042"/>
    </source>
</evidence>
<dbReference type="Pfam" id="PF17042">
    <property type="entry name" value="NBD_C"/>
    <property type="match status" value="1"/>
</dbReference>
<feature type="domain" description="Four-carbon acid sugar kinase N-terminal" evidence="7">
    <location>
        <begin position="11"/>
        <end position="139"/>
    </location>
</feature>
<comment type="caution">
    <text evidence="9">The sequence shown here is derived from an EMBL/GenBank/DDBJ whole genome shotgun (WGS) entry which is preliminary data.</text>
</comment>
<dbReference type="InterPro" id="IPR042213">
    <property type="entry name" value="NBD_C_sf"/>
</dbReference>
<dbReference type="Proteomes" id="UP000069443">
    <property type="component" value="Unassembled WGS sequence"/>
</dbReference>
<name>A0A100WKZ6_MYCCR</name>
<keyword evidence="5" id="KW-0067">ATP-binding</keyword>
<dbReference type="GO" id="GO:0005524">
    <property type="term" value="F:ATP binding"/>
    <property type="evidence" value="ECO:0007669"/>
    <property type="project" value="UniProtKB-KW"/>
</dbReference>
<dbReference type="SUPFAM" id="SSF142764">
    <property type="entry name" value="YgbK-like"/>
    <property type="match status" value="1"/>
</dbReference>
<evidence type="ECO:0000313" key="9">
    <source>
        <dbReference type="EMBL" id="GAS99849.1"/>
    </source>
</evidence>
<reference evidence="10" key="2">
    <citation type="submission" date="2016-02" db="EMBL/GenBank/DDBJ databases">
        <title>Draft genome sequence of five rapidly growing Mycobacterium species.</title>
        <authorList>
            <person name="Katahira K."/>
            <person name="Gotou Y."/>
            <person name="Iida K."/>
            <person name="Ogura Y."/>
            <person name="Hayashi T."/>
        </authorList>
    </citation>
    <scope>NUCLEOTIDE SEQUENCE [LARGE SCALE GENOMIC DNA]</scope>
    <source>
        <strain evidence="10">JCM15298</strain>
    </source>
</reference>
<dbReference type="InterPro" id="IPR010737">
    <property type="entry name" value="4-carb_acid_sugar_kinase_N"/>
</dbReference>
<evidence type="ECO:0000313" key="10">
    <source>
        <dbReference type="Proteomes" id="UP000069443"/>
    </source>
</evidence>
<dbReference type="OrthoDB" id="9778478at2"/>
<dbReference type="RefSeq" id="WP_062660448.1">
    <property type="nucleotide sequence ID" value="NZ_CATORR010000032.1"/>
</dbReference>
<evidence type="ECO:0000259" key="7">
    <source>
        <dbReference type="Pfam" id="PF07005"/>
    </source>
</evidence>
<evidence type="ECO:0000256" key="2">
    <source>
        <dbReference type="ARBA" id="ARBA00022679"/>
    </source>
</evidence>
<comment type="similarity">
    <text evidence="1">Belongs to the four-carbon acid sugar kinase family.</text>
</comment>
<evidence type="ECO:0000256" key="4">
    <source>
        <dbReference type="ARBA" id="ARBA00022777"/>
    </source>
</evidence>
<keyword evidence="6" id="KW-0119">Carbohydrate metabolism</keyword>
<dbReference type="Gene3D" id="3.40.980.20">
    <property type="entry name" value="Four-carbon acid sugar kinase, nucleotide binding domain"/>
    <property type="match status" value="1"/>
</dbReference>
<dbReference type="InterPro" id="IPR031475">
    <property type="entry name" value="NBD_C"/>
</dbReference>
<proteinExistence type="inferred from homology"/>
<accession>A0A100WKZ6</accession>
<protein>
    <submittedName>
        <fullName evidence="9">4-hydroxythreonine-4-phosphate dehydrogenase</fullName>
    </submittedName>
</protein>
<keyword evidence="4" id="KW-0418">Kinase</keyword>
<dbReference type="AlphaFoldDB" id="A0A100WKZ6"/>
<dbReference type="Pfam" id="PF07005">
    <property type="entry name" value="SBD_N"/>
    <property type="match status" value="1"/>
</dbReference>
<dbReference type="InterPro" id="IPR037051">
    <property type="entry name" value="4-carb_acid_sugar_kinase_N_sf"/>
</dbReference>
<evidence type="ECO:0000256" key="6">
    <source>
        <dbReference type="ARBA" id="ARBA00023277"/>
    </source>
</evidence>
<reference evidence="10" key="1">
    <citation type="journal article" date="2016" name="Genome Announc.">
        <title>Draft Genome Sequences of Five Rapidly Growing Mycobacterium Species, M. thermoresistibile, M. fortuitum subsp. acetamidolyticum, M. canariasense, M. brisbanense, and M. novocastrense.</title>
        <authorList>
            <person name="Katahira K."/>
            <person name="Ogura Y."/>
            <person name="Gotoh Y."/>
            <person name="Hayashi T."/>
        </authorList>
    </citation>
    <scope>NUCLEOTIDE SEQUENCE [LARGE SCALE GENOMIC DNA]</scope>
    <source>
        <strain evidence="10">JCM15298</strain>
    </source>
</reference>
<keyword evidence="3" id="KW-0547">Nucleotide-binding</keyword>
<dbReference type="Gene3D" id="3.40.50.10840">
    <property type="entry name" value="Putative sugar-binding, N-terminal domain"/>
    <property type="match status" value="1"/>
</dbReference>
<gene>
    <name evidence="9" type="ORF">RMCC_6814</name>
</gene>